<organism evidence="2 3">
    <name type="scientific">Channa argus</name>
    <name type="common">Northern snakehead</name>
    <name type="synonym">Ophicephalus argus</name>
    <dbReference type="NCBI Taxonomy" id="215402"/>
    <lineage>
        <taxon>Eukaryota</taxon>
        <taxon>Metazoa</taxon>
        <taxon>Chordata</taxon>
        <taxon>Craniata</taxon>
        <taxon>Vertebrata</taxon>
        <taxon>Euteleostomi</taxon>
        <taxon>Actinopterygii</taxon>
        <taxon>Neopterygii</taxon>
        <taxon>Teleostei</taxon>
        <taxon>Neoteleostei</taxon>
        <taxon>Acanthomorphata</taxon>
        <taxon>Anabantaria</taxon>
        <taxon>Anabantiformes</taxon>
        <taxon>Channoidei</taxon>
        <taxon>Channidae</taxon>
        <taxon>Channa</taxon>
    </lineage>
</organism>
<proteinExistence type="predicted"/>
<gene>
    <name evidence="2" type="ORF">EXN66_Car021774</name>
</gene>
<sequence length="114" mass="12007">MQTSVFERDDLSPPCVGSTFHQEAVKQQKEVEAEATLGLLAARRGSYCCKYIQTAGTDGVKLCCAAPSSCGPVVLQQLLGGAASTEEARESLLSTDGHGRSSSRNKATDISRSV</sequence>
<evidence type="ECO:0000256" key="1">
    <source>
        <dbReference type="SAM" id="MobiDB-lite"/>
    </source>
</evidence>
<feature type="region of interest" description="Disordered" evidence="1">
    <location>
        <begin position="86"/>
        <end position="114"/>
    </location>
</feature>
<reference evidence="3" key="2">
    <citation type="submission" date="2019-02" db="EMBL/GenBank/DDBJ databases">
        <title>Opniocepnalus argus Var Kimnra genome.</title>
        <authorList>
            <person name="Zhou C."/>
            <person name="Xiao S."/>
        </authorList>
    </citation>
    <scope>NUCLEOTIDE SEQUENCE [LARGE SCALE GENOMIC DNA]</scope>
</reference>
<protein>
    <submittedName>
        <fullName evidence="2">Uncharacterized protein</fullName>
    </submittedName>
</protein>
<evidence type="ECO:0000313" key="3">
    <source>
        <dbReference type="Proteomes" id="UP000503349"/>
    </source>
</evidence>
<dbReference type="EMBL" id="CM015734">
    <property type="protein sequence ID" value="KAF3706083.1"/>
    <property type="molecule type" value="Genomic_DNA"/>
</dbReference>
<reference evidence="2 3" key="1">
    <citation type="submission" date="2019-02" db="EMBL/GenBank/DDBJ databases">
        <title>Opniocepnalus argus genome.</title>
        <authorList>
            <person name="Zhou C."/>
            <person name="Xiao S."/>
        </authorList>
    </citation>
    <scope>NUCLEOTIDE SEQUENCE [LARGE SCALE GENOMIC DNA]</scope>
    <source>
        <strain evidence="2">OARG1902GOOAL</strain>
        <tissue evidence="2">Muscle</tissue>
    </source>
</reference>
<accession>A0A6G1QUV2</accession>
<keyword evidence="3" id="KW-1185">Reference proteome</keyword>
<evidence type="ECO:0000313" key="2">
    <source>
        <dbReference type="EMBL" id="KAF3706083.1"/>
    </source>
</evidence>
<feature type="compositionally biased region" description="Polar residues" evidence="1">
    <location>
        <begin position="100"/>
        <end position="114"/>
    </location>
</feature>
<dbReference type="Proteomes" id="UP000503349">
    <property type="component" value="Chromosome 23"/>
</dbReference>
<dbReference type="AlphaFoldDB" id="A0A6G1QUV2"/>
<name>A0A6G1QUV2_CHAAH</name>